<name>A0ABU5K4Q6_9BACI</name>
<dbReference type="EMBL" id="JAXOVW010000217">
    <property type="protein sequence ID" value="MDZ5610709.1"/>
    <property type="molecule type" value="Genomic_DNA"/>
</dbReference>
<evidence type="ECO:0000313" key="1">
    <source>
        <dbReference type="EMBL" id="MDZ5610709.1"/>
    </source>
</evidence>
<organism evidence="1 2">
    <name type="scientific">Bacillus bingmayongensis</name>
    <dbReference type="NCBI Taxonomy" id="1150157"/>
    <lineage>
        <taxon>Bacteria</taxon>
        <taxon>Bacillati</taxon>
        <taxon>Bacillota</taxon>
        <taxon>Bacilli</taxon>
        <taxon>Bacillales</taxon>
        <taxon>Bacillaceae</taxon>
        <taxon>Bacillus</taxon>
    </lineage>
</organism>
<comment type="caution">
    <text evidence="1">The sequence shown here is derived from an EMBL/GenBank/DDBJ whole genome shotgun (WGS) entry which is preliminary data.</text>
</comment>
<evidence type="ECO:0000313" key="2">
    <source>
        <dbReference type="Proteomes" id="UP001291930"/>
    </source>
</evidence>
<accession>A0ABU5K4Q6</accession>
<dbReference type="RefSeq" id="WP_374219873.1">
    <property type="nucleotide sequence ID" value="NZ_JAXOVW010000217.1"/>
</dbReference>
<dbReference type="Proteomes" id="UP001291930">
    <property type="component" value="Unassembled WGS sequence"/>
</dbReference>
<proteinExistence type="predicted"/>
<keyword evidence="2" id="KW-1185">Reference proteome</keyword>
<protein>
    <submittedName>
        <fullName evidence="1">Uncharacterized protein</fullName>
    </submittedName>
</protein>
<gene>
    <name evidence="1" type="ORF">U2I54_27890</name>
</gene>
<sequence>MLLVSITSFTFYASTDVQAASNSKRVFLYVGDTGNGNVYPKFNTTDIDKFTNIGGFVILPTPLWEV</sequence>
<reference evidence="2" key="1">
    <citation type="submission" date="2023-11" db="EMBL/GenBank/DDBJ databases">
        <title>Genome Sequence of Bacillus pseudomycoides stain BUPM19.</title>
        <authorList>
            <person name="Farhat A."/>
        </authorList>
    </citation>
    <scope>NUCLEOTIDE SEQUENCE [LARGE SCALE GENOMIC DNA]</scope>
    <source>
        <strain evidence="2">BUPM19</strain>
    </source>
</reference>